<dbReference type="RefSeq" id="WP_148971786.1">
    <property type="nucleotide sequence ID" value="NZ_CP043316.1"/>
</dbReference>
<comment type="cofactor">
    <cofactor evidence="13">
        <name>Zn(2+)</name>
        <dbReference type="ChEBI" id="CHEBI:29105"/>
    </cofactor>
    <text evidence="13">Binds 1 zinc ion per subunit.</text>
</comment>
<proteinExistence type="inferred from homology"/>
<dbReference type="Proteomes" id="UP000325004">
    <property type="component" value="Chromosome"/>
</dbReference>
<dbReference type="GO" id="GO:0009329">
    <property type="term" value="C:acetate CoA-transferase complex"/>
    <property type="evidence" value="ECO:0007669"/>
    <property type="project" value="TreeGrafter"/>
</dbReference>
<dbReference type="HAMAP" id="MF_01395">
    <property type="entry name" value="AcetylCoA_CT_beta"/>
    <property type="match status" value="1"/>
</dbReference>
<comment type="similarity">
    <text evidence="13">Belongs to the AccD/PCCB family.</text>
</comment>
<dbReference type="InterPro" id="IPR034733">
    <property type="entry name" value="AcCoA_carboxyl_beta"/>
</dbReference>
<protein>
    <recommendedName>
        <fullName evidence="13">Acetyl-coenzyme A carboxylase carboxyl transferase subunit beta</fullName>
        <shortName evidence="13">ACCase subunit beta</shortName>
        <shortName evidence="13">Acetyl-CoA carboxylase carboxyltransferase subunit beta</shortName>
        <ecNumber evidence="13">2.1.3.15</ecNumber>
    </recommendedName>
</protein>
<keyword evidence="4 13" id="KW-0479">Metal-binding</keyword>
<evidence type="ECO:0000256" key="6">
    <source>
        <dbReference type="ARBA" id="ARBA00022771"/>
    </source>
</evidence>
<keyword evidence="16" id="KW-1185">Reference proteome</keyword>
<name>A0A5C0UEZ1_9PROT</name>
<gene>
    <name evidence="13 15" type="primary">accD</name>
    <name evidence="15" type="ORF">FZC34_01960</name>
</gene>
<evidence type="ECO:0000256" key="8">
    <source>
        <dbReference type="ARBA" id="ARBA00022833"/>
    </source>
</evidence>
<feature type="domain" description="CoA carboxyltransferase N-terminal" evidence="14">
    <location>
        <begin position="23"/>
        <end position="279"/>
    </location>
</feature>
<comment type="subunit">
    <text evidence="13">Acetyl-CoA carboxylase is a heterohexamer composed of biotin carboxyl carrier protein (AccB), biotin carboxylase (AccC) and two subunits each of ACCase subunit alpha (AccA) and ACCase subunit beta (AccD).</text>
</comment>
<keyword evidence="7 13" id="KW-0276">Fatty acid metabolism</keyword>
<reference evidence="15 16" key="1">
    <citation type="submission" date="2019-08" db="EMBL/GenBank/DDBJ databases">
        <title>Highly reduced genomes of protist endosymbionts show evolutionary convergence.</title>
        <authorList>
            <person name="George E."/>
            <person name="Husnik F."/>
            <person name="Tashyreva D."/>
            <person name="Prokopchuk G."/>
            <person name="Horak A."/>
            <person name="Kwong W.K."/>
            <person name="Lukes J."/>
            <person name="Keeling P.J."/>
        </authorList>
    </citation>
    <scope>NUCLEOTIDE SEQUENCE [LARGE SCALE GENOMIC DNA]</scope>
    <source>
        <strain evidence="15">1604LC</strain>
    </source>
</reference>
<evidence type="ECO:0000256" key="11">
    <source>
        <dbReference type="ARBA" id="ARBA00023160"/>
    </source>
</evidence>
<dbReference type="InterPro" id="IPR029045">
    <property type="entry name" value="ClpP/crotonase-like_dom_sf"/>
</dbReference>
<keyword evidence="9 13" id="KW-0067">ATP-binding</keyword>
<evidence type="ECO:0000256" key="12">
    <source>
        <dbReference type="ARBA" id="ARBA00025280"/>
    </source>
</evidence>
<evidence type="ECO:0000256" key="5">
    <source>
        <dbReference type="ARBA" id="ARBA00022741"/>
    </source>
</evidence>
<dbReference type="EC" id="2.1.3.15" evidence="13"/>
<feature type="binding site" evidence="13">
    <location>
        <position position="49"/>
    </location>
    <ligand>
        <name>Zn(2+)</name>
        <dbReference type="ChEBI" id="CHEBI:29105"/>
    </ligand>
</feature>
<keyword evidence="3 13" id="KW-0808">Transferase</keyword>
<evidence type="ECO:0000256" key="7">
    <source>
        <dbReference type="ARBA" id="ARBA00022832"/>
    </source>
</evidence>
<dbReference type="PANTHER" id="PTHR42995">
    <property type="entry name" value="ACETYL-COENZYME A CARBOXYLASE CARBOXYL TRANSFERASE SUBUNIT BETA, CHLOROPLASTIC"/>
    <property type="match status" value="1"/>
</dbReference>
<dbReference type="GO" id="GO:0008270">
    <property type="term" value="F:zinc ion binding"/>
    <property type="evidence" value="ECO:0007669"/>
    <property type="project" value="UniProtKB-UniRule"/>
</dbReference>
<evidence type="ECO:0000256" key="3">
    <source>
        <dbReference type="ARBA" id="ARBA00022679"/>
    </source>
</evidence>
<keyword evidence="2 13" id="KW-0444">Lipid biosynthesis</keyword>
<dbReference type="PRINTS" id="PR01070">
    <property type="entry name" value="ACCCTRFRASEB"/>
</dbReference>
<dbReference type="GO" id="GO:0006633">
    <property type="term" value="P:fatty acid biosynthetic process"/>
    <property type="evidence" value="ECO:0007669"/>
    <property type="project" value="UniProtKB-KW"/>
</dbReference>
<dbReference type="NCBIfam" id="TIGR00515">
    <property type="entry name" value="accD"/>
    <property type="match status" value="1"/>
</dbReference>
<dbReference type="PANTHER" id="PTHR42995:SF5">
    <property type="entry name" value="ACETYL-COENZYME A CARBOXYLASE CARBOXYL TRANSFERASE SUBUNIT BETA, CHLOROPLASTIC"/>
    <property type="match status" value="1"/>
</dbReference>
<evidence type="ECO:0000256" key="9">
    <source>
        <dbReference type="ARBA" id="ARBA00022840"/>
    </source>
</evidence>
<keyword evidence="11 13" id="KW-0275">Fatty acid biosynthesis</keyword>
<dbReference type="Pfam" id="PF01039">
    <property type="entry name" value="Carboxyl_trans"/>
    <property type="match status" value="1"/>
</dbReference>
<feature type="zinc finger region" description="C4-type" evidence="13">
    <location>
        <begin position="27"/>
        <end position="49"/>
    </location>
</feature>
<feature type="binding site" evidence="13">
    <location>
        <position position="30"/>
    </location>
    <ligand>
        <name>Zn(2+)</name>
        <dbReference type="ChEBI" id="CHEBI:29105"/>
    </ligand>
</feature>
<dbReference type="GO" id="GO:0003989">
    <property type="term" value="F:acetyl-CoA carboxylase activity"/>
    <property type="evidence" value="ECO:0007669"/>
    <property type="project" value="InterPro"/>
</dbReference>
<dbReference type="InterPro" id="IPR041010">
    <property type="entry name" value="Znf-ACC"/>
</dbReference>
<dbReference type="UniPathway" id="UPA00655">
    <property type="reaction ID" value="UER00711"/>
</dbReference>
<evidence type="ECO:0000256" key="10">
    <source>
        <dbReference type="ARBA" id="ARBA00023098"/>
    </source>
</evidence>
<organism evidence="15 16">
    <name type="scientific">Candidatus Cytomitobacter primus</name>
    <dbReference type="NCBI Taxonomy" id="2066024"/>
    <lineage>
        <taxon>Bacteria</taxon>
        <taxon>Pseudomonadati</taxon>
        <taxon>Pseudomonadota</taxon>
        <taxon>Alphaproteobacteria</taxon>
        <taxon>Holosporales</taxon>
        <taxon>Holosporaceae</taxon>
        <taxon>Candidatus Cytomitobacter</taxon>
    </lineage>
</organism>
<comment type="function">
    <text evidence="12 13">Component of the acetyl coenzyme A carboxylase (ACC) complex. Biotin carboxylase (BC) catalyzes the carboxylation of biotin on its carrier protein (BCCP) and then the CO(2) group is transferred by the transcarboxylase to acetyl-CoA to form malonyl-CoA.</text>
</comment>
<comment type="pathway">
    <text evidence="13">Lipid metabolism; malonyl-CoA biosynthesis; malonyl-CoA from acetyl-CoA: step 1/1.</text>
</comment>
<feature type="binding site" evidence="13">
    <location>
        <position position="27"/>
    </location>
    <ligand>
        <name>Zn(2+)</name>
        <dbReference type="ChEBI" id="CHEBI:29105"/>
    </ligand>
</feature>
<dbReference type="KEGG" id="cpri:FZC34_01960"/>
<dbReference type="InterPro" id="IPR011762">
    <property type="entry name" value="COA_CT_N"/>
</dbReference>
<evidence type="ECO:0000313" key="15">
    <source>
        <dbReference type="EMBL" id="QEK38665.1"/>
    </source>
</evidence>
<evidence type="ECO:0000256" key="1">
    <source>
        <dbReference type="ARBA" id="ARBA00004496"/>
    </source>
</evidence>
<evidence type="ECO:0000256" key="13">
    <source>
        <dbReference type="HAMAP-Rule" id="MF_01395"/>
    </source>
</evidence>
<dbReference type="GO" id="GO:2001295">
    <property type="term" value="P:malonyl-CoA biosynthetic process"/>
    <property type="evidence" value="ECO:0007669"/>
    <property type="project" value="UniProtKB-UniRule"/>
</dbReference>
<comment type="catalytic activity">
    <reaction evidence="13">
        <text>N(6)-carboxybiotinyl-L-lysyl-[protein] + acetyl-CoA = N(6)-biotinyl-L-lysyl-[protein] + malonyl-CoA</text>
        <dbReference type="Rhea" id="RHEA:54728"/>
        <dbReference type="Rhea" id="RHEA-COMP:10505"/>
        <dbReference type="Rhea" id="RHEA-COMP:10506"/>
        <dbReference type="ChEBI" id="CHEBI:57288"/>
        <dbReference type="ChEBI" id="CHEBI:57384"/>
        <dbReference type="ChEBI" id="CHEBI:83144"/>
        <dbReference type="ChEBI" id="CHEBI:83145"/>
        <dbReference type="EC" id="2.1.3.15"/>
    </reaction>
</comment>
<keyword evidence="10 13" id="KW-0443">Lipid metabolism</keyword>
<feature type="binding site" evidence="13">
    <location>
        <position position="46"/>
    </location>
    <ligand>
        <name>Zn(2+)</name>
        <dbReference type="ChEBI" id="CHEBI:29105"/>
    </ligand>
</feature>
<comment type="subcellular location">
    <subcellularLocation>
        <location evidence="1 13">Cytoplasm</location>
    </subcellularLocation>
</comment>
<evidence type="ECO:0000256" key="2">
    <source>
        <dbReference type="ARBA" id="ARBA00022516"/>
    </source>
</evidence>
<sequence length="279" mass="31184">MNWLTNWIPKIRSTKSSSIPENLWHKCNKCGEMIFKQQIEDNLLVCTICDHHERMTAKQRLCAFFGSEKCFVVEEPKKYSDDPINFTDKISYKSRLKKYREICDSDDCFLIGIGSVEGKKVVALSMNFKFIGGSMGRALGNAIVYAADLAVENGIPLIIFSSSGGARMQEGMFSLVQMARTTIAIKQVKEAGLPYISVLCDPTTGGVQASFAMLGTITLAEPDALIGFAGKRVIQQTIRVELPDDFQSADFQFNNGFIDKIVHRSKMRSEIIRILDILD</sequence>
<keyword evidence="5 13" id="KW-0547">Nucleotide-binding</keyword>
<keyword evidence="6 13" id="KW-0863">Zinc-finger</keyword>
<dbReference type="SUPFAM" id="SSF52096">
    <property type="entry name" value="ClpP/crotonase"/>
    <property type="match status" value="1"/>
</dbReference>
<dbReference type="EMBL" id="CP043316">
    <property type="protein sequence ID" value="QEK38665.1"/>
    <property type="molecule type" value="Genomic_DNA"/>
</dbReference>
<evidence type="ECO:0000256" key="4">
    <source>
        <dbReference type="ARBA" id="ARBA00022723"/>
    </source>
</evidence>
<dbReference type="OrthoDB" id="9772975at2"/>
<dbReference type="GO" id="GO:0016743">
    <property type="term" value="F:carboxyl- or carbamoyltransferase activity"/>
    <property type="evidence" value="ECO:0007669"/>
    <property type="project" value="UniProtKB-UniRule"/>
</dbReference>
<evidence type="ECO:0000313" key="16">
    <source>
        <dbReference type="Proteomes" id="UP000325004"/>
    </source>
</evidence>
<accession>A0A5C0UEZ1</accession>
<keyword evidence="15" id="KW-0436">Ligase</keyword>
<keyword evidence="8 13" id="KW-0862">Zinc</keyword>
<dbReference type="InterPro" id="IPR000438">
    <property type="entry name" value="Acetyl_CoA_COase_Trfase_b_su"/>
</dbReference>
<dbReference type="PROSITE" id="PS50980">
    <property type="entry name" value="COA_CT_NTER"/>
    <property type="match status" value="1"/>
</dbReference>
<dbReference type="AlphaFoldDB" id="A0A5C0UEZ1"/>
<dbReference type="GO" id="GO:0005524">
    <property type="term" value="F:ATP binding"/>
    <property type="evidence" value="ECO:0007669"/>
    <property type="project" value="UniProtKB-KW"/>
</dbReference>
<dbReference type="Pfam" id="PF17848">
    <property type="entry name" value="Zn_ribbon_ACC"/>
    <property type="match status" value="1"/>
</dbReference>
<keyword evidence="13" id="KW-0963">Cytoplasm</keyword>
<dbReference type="Gene3D" id="3.90.226.10">
    <property type="entry name" value="2-enoyl-CoA Hydratase, Chain A, domain 1"/>
    <property type="match status" value="1"/>
</dbReference>
<evidence type="ECO:0000259" key="14">
    <source>
        <dbReference type="PROSITE" id="PS50980"/>
    </source>
</evidence>